<dbReference type="OrthoDB" id="6437486at2759"/>
<evidence type="ECO:0000313" key="3">
    <source>
        <dbReference type="Proteomes" id="UP000887013"/>
    </source>
</evidence>
<gene>
    <name evidence="2" type="primary">B7P43_G17347</name>
    <name evidence="2" type="ORF">NPIL_457401</name>
</gene>
<reference evidence="2" key="1">
    <citation type="submission" date="2020-08" db="EMBL/GenBank/DDBJ databases">
        <title>Multicomponent nature underlies the extraordinary mechanical properties of spider dragline silk.</title>
        <authorList>
            <person name="Kono N."/>
            <person name="Nakamura H."/>
            <person name="Mori M."/>
            <person name="Yoshida Y."/>
            <person name="Ohtoshi R."/>
            <person name="Malay A.D."/>
            <person name="Moran D.A.P."/>
            <person name="Tomita M."/>
            <person name="Numata K."/>
            <person name="Arakawa K."/>
        </authorList>
    </citation>
    <scope>NUCLEOTIDE SEQUENCE</scope>
</reference>
<dbReference type="Proteomes" id="UP000887013">
    <property type="component" value="Unassembled WGS sequence"/>
</dbReference>
<evidence type="ECO:0000313" key="2">
    <source>
        <dbReference type="EMBL" id="GFU37829.1"/>
    </source>
</evidence>
<dbReference type="GO" id="GO:0003676">
    <property type="term" value="F:nucleic acid binding"/>
    <property type="evidence" value="ECO:0007669"/>
    <property type="project" value="InterPro"/>
</dbReference>
<organism evidence="2 3">
    <name type="scientific">Nephila pilipes</name>
    <name type="common">Giant wood spider</name>
    <name type="synonym">Nephila maculata</name>
    <dbReference type="NCBI Taxonomy" id="299642"/>
    <lineage>
        <taxon>Eukaryota</taxon>
        <taxon>Metazoa</taxon>
        <taxon>Ecdysozoa</taxon>
        <taxon>Arthropoda</taxon>
        <taxon>Chelicerata</taxon>
        <taxon>Arachnida</taxon>
        <taxon>Araneae</taxon>
        <taxon>Araneomorphae</taxon>
        <taxon>Entelegynae</taxon>
        <taxon>Araneoidea</taxon>
        <taxon>Nephilidae</taxon>
        <taxon>Nephila</taxon>
    </lineage>
</organism>
<accession>A0A8X6US85</accession>
<keyword evidence="3" id="KW-1185">Reference proteome</keyword>
<dbReference type="Pfam" id="PF03184">
    <property type="entry name" value="DDE_1"/>
    <property type="match status" value="1"/>
</dbReference>
<evidence type="ECO:0000259" key="1">
    <source>
        <dbReference type="Pfam" id="PF03184"/>
    </source>
</evidence>
<comment type="caution">
    <text evidence="2">The sequence shown here is derived from an EMBL/GenBank/DDBJ whole genome shotgun (WGS) entry which is preliminary data.</text>
</comment>
<name>A0A8X6US85_NEPPI</name>
<proteinExistence type="predicted"/>
<dbReference type="EMBL" id="BMAW01131102">
    <property type="protein sequence ID" value="GFU37829.1"/>
    <property type="molecule type" value="Genomic_DNA"/>
</dbReference>
<dbReference type="AlphaFoldDB" id="A0A8X6US85"/>
<dbReference type="InterPro" id="IPR004875">
    <property type="entry name" value="DDE_SF_endonuclease_dom"/>
</dbReference>
<feature type="domain" description="DDE-1" evidence="1">
    <location>
        <begin position="12"/>
        <end position="83"/>
    </location>
</feature>
<sequence length="90" mass="10301">MSTERMDNSAEGFHKWLKMLVDRVNPSEKDTVLLITDGHSSHIDLNVITIAKEHQIHMLSLPSHTSHKFQPLDRVVMKSVKTHEKHVHSG</sequence>
<protein>
    <submittedName>
        <fullName evidence="2">DDE-1 domain-containing protein</fullName>
    </submittedName>
</protein>